<evidence type="ECO:0008006" key="2">
    <source>
        <dbReference type="Google" id="ProtNLM"/>
    </source>
</evidence>
<gene>
    <name evidence="1" type="ORF">METZ01_LOCUS129164</name>
</gene>
<dbReference type="InterPro" id="IPR046070">
    <property type="entry name" value="DUF6029"/>
</dbReference>
<evidence type="ECO:0000313" key="1">
    <source>
        <dbReference type="EMBL" id="SVA76310.1"/>
    </source>
</evidence>
<proteinExistence type="predicted"/>
<dbReference type="EMBL" id="UINC01018216">
    <property type="protein sequence ID" value="SVA76310.1"/>
    <property type="molecule type" value="Genomic_DNA"/>
</dbReference>
<name>A0A381YH98_9ZZZZ</name>
<dbReference type="Pfam" id="PF19494">
    <property type="entry name" value="DUF6029"/>
    <property type="match status" value="1"/>
</dbReference>
<sequence>MASAFLISFLPGQASISGNITSKYADSANDFNFSEHLLEGRMNMGQWSGWTQLEFSDPPELGVNYSGLRKLRLEYFRDKVSLEIGDVYTIWGRGLLLNQIDDQAIDLDTGVRGLHVNYMHDIFNLNVLAGKMNTWKSSTMVDDFSDRIPNYETDHFLSGANLETERFGPRLGLSYLESREDHYIPYDRSGNPVNLDLRHRYAGTYAEYSHDLFDAFVEAVYRSSTDMGPGTYLSDGKGVYAGIGTYLGEWSAVIDYKNYDFKRLPPDKNFDFVNNYDISMDFQRPPTGVYEHTSRLIGRII</sequence>
<protein>
    <recommendedName>
        <fullName evidence="2">Alginate export domain-containing protein</fullName>
    </recommendedName>
</protein>
<dbReference type="AlphaFoldDB" id="A0A381YH98"/>
<organism evidence="1">
    <name type="scientific">marine metagenome</name>
    <dbReference type="NCBI Taxonomy" id="408172"/>
    <lineage>
        <taxon>unclassified sequences</taxon>
        <taxon>metagenomes</taxon>
        <taxon>ecological metagenomes</taxon>
    </lineage>
</organism>
<accession>A0A381YH98</accession>
<reference evidence="1" key="1">
    <citation type="submission" date="2018-05" db="EMBL/GenBank/DDBJ databases">
        <authorList>
            <person name="Lanie J.A."/>
            <person name="Ng W.-L."/>
            <person name="Kazmierczak K.M."/>
            <person name="Andrzejewski T.M."/>
            <person name="Davidsen T.M."/>
            <person name="Wayne K.J."/>
            <person name="Tettelin H."/>
            <person name="Glass J.I."/>
            <person name="Rusch D."/>
            <person name="Podicherti R."/>
            <person name="Tsui H.-C.T."/>
            <person name="Winkler M.E."/>
        </authorList>
    </citation>
    <scope>NUCLEOTIDE SEQUENCE</scope>
</reference>
<feature type="non-terminal residue" evidence="1">
    <location>
        <position position="301"/>
    </location>
</feature>